<feature type="transmembrane region" description="Helical" evidence="6">
    <location>
        <begin position="148"/>
        <end position="167"/>
    </location>
</feature>
<dbReference type="PANTHER" id="PTHR23502">
    <property type="entry name" value="MAJOR FACILITATOR SUPERFAMILY"/>
    <property type="match status" value="1"/>
</dbReference>
<evidence type="ECO:0000256" key="3">
    <source>
        <dbReference type="ARBA" id="ARBA00022692"/>
    </source>
</evidence>
<feature type="transmembrane region" description="Helical" evidence="6">
    <location>
        <begin position="94"/>
        <end position="111"/>
    </location>
</feature>
<evidence type="ECO:0000313" key="9">
    <source>
        <dbReference type="EMBL" id="CAB5063433.1"/>
    </source>
</evidence>
<gene>
    <name evidence="8" type="ORF">UFOPK4098_00353</name>
    <name evidence="9" type="ORF">UFOPK4347_00593</name>
</gene>
<dbReference type="InterPro" id="IPR020846">
    <property type="entry name" value="MFS_dom"/>
</dbReference>
<evidence type="ECO:0000256" key="2">
    <source>
        <dbReference type="ARBA" id="ARBA00022448"/>
    </source>
</evidence>
<dbReference type="EMBL" id="CAFBQU010000010">
    <property type="protein sequence ID" value="CAB5063433.1"/>
    <property type="molecule type" value="Genomic_DNA"/>
</dbReference>
<feature type="transmembrane region" description="Helical" evidence="6">
    <location>
        <begin position="356"/>
        <end position="378"/>
    </location>
</feature>
<feature type="transmembrane region" description="Helical" evidence="6">
    <location>
        <begin position="117"/>
        <end position="136"/>
    </location>
</feature>
<dbReference type="Gene3D" id="1.20.1720.10">
    <property type="entry name" value="Multidrug resistance protein D"/>
    <property type="match status" value="1"/>
</dbReference>
<dbReference type="CDD" id="cd17320">
    <property type="entry name" value="MFS_MdfA_MDR_like"/>
    <property type="match status" value="1"/>
</dbReference>
<feature type="transmembrane region" description="Helical" evidence="6">
    <location>
        <begin position="390"/>
        <end position="408"/>
    </location>
</feature>
<dbReference type="Pfam" id="PF07690">
    <property type="entry name" value="MFS_1"/>
    <property type="match status" value="1"/>
</dbReference>
<comment type="subcellular location">
    <subcellularLocation>
        <location evidence="1">Membrane</location>
        <topology evidence="1">Multi-pass membrane protein</topology>
    </subcellularLocation>
</comment>
<feature type="transmembrane region" description="Helical" evidence="6">
    <location>
        <begin position="300"/>
        <end position="318"/>
    </location>
</feature>
<reference evidence="9" key="1">
    <citation type="submission" date="2020-05" db="EMBL/GenBank/DDBJ databases">
        <authorList>
            <person name="Chiriac C."/>
            <person name="Salcher M."/>
            <person name="Ghai R."/>
            <person name="Kavagutti S V."/>
        </authorList>
    </citation>
    <scope>NUCLEOTIDE SEQUENCE</scope>
</reference>
<proteinExistence type="predicted"/>
<feature type="transmembrane region" description="Helical" evidence="6">
    <location>
        <begin position="262"/>
        <end position="279"/>
    </location>
</feature>
<feature type="transmembrane region" description="Helical" evidence="6">
    <location>
        <begin position="232"/>
        <end position="250"/>
    </location>
</feature>
<dbReference type="InterPro" id="IPR036259">
    <property type="entry name" value="MFS_trans_sf"/>
</dbReference>
<sequence length="420" mass="44906">MPFSSSRTFSSGDDVKEKGVASGREFILLTTALMASSALAIDLMLPAFPKMRLEYGMSPDSSQVSWIVTAFFLGLAVGPWLYGPASDKYGRRGLLFAGLALYSLGGILASVAPSWGWVIAARFIWGLGAAAARSLSTAMIRDRFAGTVMAQLMSTITAVFLLVPILAPSLGAGLLKIAPWRIVFWFPSVVGVLLMLWARRLPETLAVDNRRPFTWSAVSKAGKEVLTHRQTVSFTLAMTFLFAVMTTYLAGSEVIVEDIYGYGNWFPLIFGVVACLLAVNSLNNARIVKRIGITALLRRMSLIGLFTSAALVVVSFTGKEHPQFWVFYIAVACVVPVAQGLVPNCNAAAMMPVPHVAGTATAIIGTFSTAGAALLGSVATSAFNGTVKPFAFIIAMFIFIATAFIWWGSRGENEGLGSPT</sequence>
<dbReference type="PROSITE" id="PS50850">
    <property type="entry name" value="MFS"/>
    <property type="match status" value="1"/>
</dbReference>
<evidence type="ECO:0000256" key="5">
    <source>
        <dbReference type="ARBA" id="ARBA00023136"/>
    </source>
</evidence>
<dbReference type="GO" id="GO:0005886">
    <property type="term" value="C:plasma membrane"/>
    <property type="evidence" value="ECO:0007669"/>
    <property type="project" value="TreeGrafter"/>
</dbReference>
<dbReference type="AlphaFoldDB" id="A0A6J7UBS8"/>
<feature type="transmembrane region" description="Helical" evidence="6">
    <location>
        <begin position="26"/>
        <end position="44"/>
    </location>
</feature>
<feature type="transmembrane region" description="Helical" evidence="6">
    <location>
        <begin position="324"/>
        <end position="344"/>
    </location>
</feature>
<evidence type="ECO:0000256" key="4">
    <source>
        <dbReference type="ARBA" id="ARBA00022989"/>
    </source>
</evidence>
<dbReference type="GO" id="GO:0022857">
    <property type="term" value="F:transmembrane transporter activity"/>
    <property type="evidence" value="ECO:0007669"/>
    <property type="project" value="InterPro"/>
</dbReference>
<protein>
    <submittedName>
        <fullName evidence="9">Unannotated protein</fullName>
    </submittedName>
</protein>
<keyword evidence="5 6" id="KW-0472">Membrane</keyword>
<evidence type="ECO:0000256" key="1">
    <source>
        <dbReference type="ARBA" id="ARBA00004141"/>
    </source>
</evidence>
<feature type="transmembrane region" description="Helical" evidence="6">
    <location>
        <begin position="179"/>
        <end position="198"/>
    </location>
</feature>
<accession>A0A6J7UBS8</accession>
<organism evidence="9">
    <name type="scientific">freshwater metagenome</name>
    <dbReference type="NCBI Taxonomy" id="449393"/>
    <lineage>
        <taxon>unclassified sequences</taxon>
        <taxon>metagenomes</taxon>
        <taxon>ecological metagenomes</taxon>
    </lineage>
</organism>
<name>A0A6J7UBS8_9ZZZZ</name>
<evidence type="ECO:0000313" key="8">
    <source>
        <dbReference type="EMBL" id="CAB5012117.1"/>
    </source>
</evidence>
<evidence type="ECO:0000256" key="6">
    <source>
        <dbReference type="SAM" id="Phobius"/>
    </source>
</evidence>
<dbReference type="PANTHER" id="PTHR23502:SF132">
    <property type="entry name" value="POLYAMINE TRANSPORTER 2-RELATED"/>
    <property type="match status" value="1"/>
</dbReference>
<keyword evidence="2" id="KW-0813">Transport</keyword>
<keyword evidence="4 6" id="KW-1133">Transmembrane helix</keyword>
<dbReference type="SUPFAM" id="SSF103473">
    <property type="entry name" value="MFS general substrate transporter"/>
    <property type="match status" value="1"/>
</dbReference>
<feature type="transmembrane region" description="Helical" evidence="6">
    <location>
        <begin position="64"/>
        <end position="82"/>
    </location>
</feature>
<evidence type="ECO:0000259" key="7">
    <source>
        <dbReference type="PROSITE" id="PS50850"/>
    </source>
</evidence>
<dbReference type="InterPro" id="IPR011701">
    <property type="entry name" value="MFS"/>
</dbReference>
<feature type="domain" description="Major facilitator superfamily (MFS) profile" evidence="7">
    <location>
        <begin position="26"/>
        <end position="414"/>
    </location>
</feature>
<dbReference type="EMBL" id="CAFBPN010000009">
    <property type="protein sequence ID" value="CAB5012117.1"/>
    <property type="molecule type" value="Genomic_DNA"/>
</dbReference>
<keyword evidence="3 6" id="KW-0812">Transmembrane</keyword>